<dbReference type="EMBL" id="BMTD01000034">
    <property type="protein sequence ID" value="GGV28671.1"/>
    <property type="molecule type" value="Genomic_DNA"/>
</dbReference>
<reference evidence="1" key="1">
    <citation type="journal article" date="2014" name="Int. J. Syst. Evol. Microbiol.">
        <title>Complete genome sequence of Corynebacterium casei LMG S-19264T (=DSM 44701T), isolated from a smear-ripened cheese.</title>
        <authorList>
            <consortium name="US DOE Joint Genome Institute (JGI-PGF)"/>
            <person name="Walter F."/>
            <person name="Albersmeier A."/>
            <person name="Kalinowski J."/>
            <person name="Ruckert C."/>
        </authorList>
    </citation>
    <scope>NUCLEOTIDE SEQUENCE</scope>
    <source>
        <strain evidence="1">JCM 4369</strain>
    </source>
</reference>
<accession>A0A918IKT8</accession>
<evidence type="ECO:0000313" key="2">
    <source>
        <dbReference type="Proteomes" id="UP000618795"/>
    </source>
</evidence>
<name>A0A918IKT8_9ACTN</name>
<gene>
    <name evidence="1" type="ORF">GCM10010260_81480</name>
</gene>
<protein>
    <submittedName>
        <fullName evidence="1">Uncharacterized protein</fullName>
    </submittedName>
</protein>
<evidence type="ECO:0000313" key="1">
    <source>
        <dbReference type="EMBL" id="GGV28671.1"/>
    </source>
</evidence>
<keyword evidence="2" id="KW-1185">Reference proteome</keyword>
<proteinExistence type="predicted"/>
<comment type="caution">
    <text evidence="1">The sequence shown here is derived from an EMBL/GenBank/DDBJ whole genome shotgun (WGS) entry which is preliminary data.</text>
</comment>
<dbReference type="Proteomes" id="UP000618795">
    <property type="component" value="Unassembled WGS sequence"/>
</dbReference>
<organism evidence="1 2">
    <name type="scientific">Streptomyces filipinensis</name>
    <dbReference type="NCBI Taxonomy" id="66887"/>
    <lineage>
        <taxon>Bacteria</taxon>
        <taxon>Bacillati</taxon>
        <taxon>Actinomycetota</taxon>
        <taxon>Actinomycetes</taxon>
        <taxon>Kitasatosporales</taxon>
        <taxon>Streptomycetaceae</taxon>
        <taxon>Streptomyces</taxon>
    </lineage>
</organism>
<dbReference type="AlphaFoldDB" id="A0A918IKT8"/>
<reference evidence="1" key="2">
    <citation type="submission" date="2020-09" db="EMBL/GenBank/DDBJ databases">
        <authorList>
            <person name="Sun Q."/>
            <person name="Ohkuma M."/>
        </authorList>
    </citation>
    <scope>NUCLEOTIDE SEQUENCE</scope>
    <source>
        <strain evidence="1">JCM 4369</strain>
    </source>
</reference>
<sequence>MTGWIKSRFETCQKRPYDPVMRDTRGTTALCRLWFDRCILGFTYDGSRRVDYIASTEDIRVQPLPTEDATKWRLGQLRPQRHRCIQQRRTPK</sequence>